<comment type="caution">
    <text evidence="1">The sequence shown here is derived from an EMBL/GenBank/DDBJ whole genome shotgun (WGS) entry which is preliminary data.</text>
</comment>
<protein>
    <submittedName>
        <fullName evidence="1">Uncharacterized protein</fullName>
    </submittedName>
</protein>
<accession>A0A6M2BU14</accession>
<dbReference type="EMBL" id="JAAMOW010000006">
    <property type="protein sequence ID" value="NGY05701.1"/>
    <property type="molecule type" value="Genomic_DNA"/>
</dbReference>
<keyword evidence="2" id="KW-1185">Reference proteome</keyword>
<proteinExistence type="predicted"/>
<dbReference type="AlphaFoldDB" id="A0A6M2BU14"/>
<organism evidence="1 2">
    <name type="scientific">Solimonas terrae</name>
    <dbReference type="NCBI Taxonomy" id="1396819"/>
    <lineage>
        <taxon>Bacteria</taxon>
        <taxon>Pseudomonadati</taxon>
        <taxon>Pseudomonadota</taxon>
        <taxon>Gammaproteobacteria</taxon>
        <taxon>Nevskiales</taxon>
        <taxon>Nevskiaceae</taxon>
        <taxon>Solimonas</taxon>
    </lineage>
</organism>
<dbReference type="RefSeq" id="WP_166257707.1">
    <property type="nucleotide sequence ID" value="NZ_JAAMOW010000006.1"/>
</dbReference>
<dbReference type="Proteomes" id="UP000472676">
    <property type="component" value="Unassembled WGS sequence"/>
</dbReference>
<evidence type="ECO:0000313" key="2">
    <source>
        <dbReference type="Proteomes" id="UP000472676"/>
    </source>
</evidence>
<gene>
    <name evidence="1" type="ORF">G7Y85_13085</name>
</gene>
<evidence type="ECO:0000313" key="1">
    <source>
        <dbReference type="EMBL" id="NGY05701.1"/>
    </source>
</evidence>
<name>A0A6M2BU14_9GAMM</name>
<sequence>MNPTVLARRAVPALLPLVLIACSQDRHAPAFRTELPALAAGAHAIVVDGDSAAHDGTEFVGSKGAAYVVFADDSNAAANVIYRRRDGASAWQRVPRATGDLQLAGALDAPLTIAAWTMPAAATAYRALLGTAVTSFTLAPDGKLTAAADGCRVGGTIAGADLAAAAEAALNFSGCAASGGPADGDYDGIAYLDPDASNAAFHVVVDNGSAIADFYAYAP</sequence>
<reference evidence="1 2" key="1">
    <citation type="journal article" date="2014" name="Int. J. Syst. Evol. Microbiol.">
        <title>Solimonas terrae sp. nov., isolated from soil.</title>
        <authorList>
            <person name="Kim S.J."/>
            <person name="Moon J.Y."/>
            <person name="Weon H.Y."/>
            <person name="Ahn J.H."/>
            <person name="Chen W.M."/>
            <person name="Kwon S.W."/>
        </authorList>
    </citation>
    <scope>NUCLEOTIDE SEQUENCE [LARGE SCALE GENOMIC DNA]</scope>
    <source>
        <strain evidence="1 2">KIS83-12</strain>
    </source>
</reference>